<evidence type="ECO:0000256" key="12">
    <source>
        <dbReference type="ARBA" id="ARBA00034078"/>
    </source>
</evidence>
<protein>
    <recommendedName>
        <fullName evidence="2">NADH-quinone oxidoreductase subunit E</fullName>
    </recommendedName>
    <alternativeName>
        <fullName evidence="10">NADH dehydrogenase I subunit E</fullName>
    </alternativeName>
    <alternativeName>
        <fullName evidence="11">NDH-1 subunit E</fullName>
    </alternativeName>
</protein>
<evidence type="ECO:0000256" key="6">
    <source>
        <dbReference type="ARBA" id="ARBA00023004"/>
    </source>
</evidence>
<dbReference type="Proteomes" id="UP000317544">
    <property type="component" value="Chromosome"/>
</dbReference>
<dbReference type="RefSeq" id="WP_158344675.1">
    <property type="nucleotide sequence ID" value="NZ_AP019379.1"/>
</dbReference>
<keyword evidence="16" id="KW-1185">Reference proteome</keyword>
<feature type="binding site" evidence="14">
    <location>
        <position position="125"/>
    </location>
    <ligand>
        <name>[2Fe-2S] cluster</name>
        <dbReference type="ChEBI" id="CHEBI:190135"/>
    </ligand>
</feature>
<comment type="cofactor">
    <cofactor evidence="14">
        <name>[2Fe-2S] cluster</name>
        <dbReference type="ChEBI" id="CHEBI:190135"/>
    </cofactor>
    <text evidence="14">Binds 1 [2Fe-2S] cluster.</text>
</comment>
<dbReference type="AlphaFoldDB" id="A0A455TA26"/>
<evidence type="ECO:0000313" key="16">
    <source>
        <dbReference type="Proteomes" id="UP000317544"/>
    </source>
</evidence>
<dbReference type="GO" id="GO:0051537">
    <property type="term" value="F:2 iron, 2 sulfur cluster binding"/>
    <property type="evidence" value="ECO:0007669"/>
    <property type="project" value="UniProtKB-KW"/>
</dbReference>
<evidence type="ECO:0000256" key="4">
    <source>
        <dbReference type="ARBA" id="ARBA00022719"/>
    </source>
</evidence>
<dbReference type="InterPro" id="IPR002023">
    <property type="entry name" value="NuoE-like"/>
</dbReference>
<sequence>MLTNKERMLIECKKKSYANSKAASIEALKIVQRRIGWVPKQAIIDISEILKVSISEIESIATFYNQIFRKPVGKNIIRYCDSVVCYVMGYEKIKKVLIDTLGITIGETTVDNQFTLLPVCCLGNCDKAPTIMINQNIYSNVSDVSIINLLESYK</sequence>
<feature type="binding site" evidence="14">
    <location>
        <position position="85"/>
    </location>
    <ligand>
        <name>[2Fe-2S] cluster</name>
        <dbReference type="ChEBI" id="CHEBI:190135"/>
    </ligand>
</feature>
<dbReference type="PANTHER" id="PTHR10371:SF3">
    <property type="entry name" value="NADH DEHYDROGENASE [UBIQUINONE] FLAVOPROTEIN 2, MITOCHONDRIAL"/>
    <property type="match status" value="1"/>
</dbReference>
<keyword evidence="7 14" id="KW-0411">Iron-sulfur</keyword>
<dbReference type="CDD" id="cd03064">
    <property type="entry name" value="TRX_Fd_NuoE"/>
    <property type="match status" value="1"/>
</dbReference>
<dbReference type="InterPro" id="IPR041921">
    <property type="entry name" value="NuoE_N"/>
</dbReference>
<feature type="binding site" evidence="14">
    <location>
        <position position="80"/>
    </location>
    <ligand>
        <name>[2Fe-2S] cluster</name>
        <dbReference type="ChEBI" id="CHEBI:190135"/>
    </ligand>
</feature>
<comment type="subunit">
    <text evidence="9">Composed of 13 different subunits. Subunits NuoCD, E, F, and G constitute the peripheral sector of the complex.</text>
</comment>
<name>A0A455TA26_9GAMM</name>
<evidence type="ECO:0000256" key="8">
    <source>
        <dbReference type="ARBA" id="ARBA00023027"/>
    </source>
</evidence>
<keyword evidence="5 14" id="KW-0479">Metal-binding</keyword>
<evidence type="ECO:0000256" key="1">
    <source>
        <dbReference type="ARBA" id="ARBA00010643"/>
    </source>
</evidence>
<dbReference type="FunFam" id="3.40.30.10:FF:000015">
    <property type="entry name" value="NADH-quinone oxidoreductase subunit E"/>
    <property type="match status" value="1"/>
</dbReference>
<keyword evidence="3 14" id="KW-0001">2Fe-2S</keyword>
<dbReference type="InterPro" id="IPR036249">
    <property type="entry name" value="Thioredoxin-like_sf"/>
</dbReference>
<comment type="similarity">
    <text evidence="1">Belongs to the complex I 24 kDa subunit family.</text>
</comment>
<dbReference type="NCBIfam" id="NF005722">
    <property type="entry name" value="PRK07539.1-2"/>
    <property type="match status" value="1"/>
</dbReference>
<dbReference type="GO" id="GO:0046872">
    <property type="term" value="F:metal ion binding"/>
    <property type="evidence" value="ECO:0007669"/>
    <property type="project" value="UniProtKB-KW"/>
</dbReference>
<dbReference type="SUPFAM" id="SSF52833">
    <property type="entry name" value="Thioredoxin-like"/>
    <property type="match status" value="1"/>
</dbReference>
<evidence type="ECO:0000256" key="13">
    <source>
        <dbReference type="ARBA" id="ARBA00047712"/>
    </source>
</evidence>
<evidence type="ECO:0000256" key="5">
    <source>
        <dbReference type="ARBA" id="ARBA00022723"/>
    </source>
</evidence>
<dbReference type="EMBL" id="AP019379">
    <property type="protein sequence ID" value="BBI01140.1"/>
    <property type="molecule type" value="Genomic_DNA"/>
</dbReference>
<keyword evidence="8" id="KW-0520">NAD</keyword>
<keyword evidence="6 14" id="KW-0408">Iron</keyword>
<dbReference type="Gene3D" id="1.10.10.1590">
    <property type="entry name" value="NADH-quinone oxidoreductase subunit E"/>
    <property type="match status" value="1"/>
</dbReference>
<dbReference type="PIRSF" id="PIRSF000216">
    <property type="entry name" value="NADH_DH_24kDa"/>
    <property type="match status" value="1"/>
</dbReference>
<keyword evidence="4" id="KW-0874">Quinone</keyword>
<dbReference type="Gene3D" id="3.40.30.10">
    <property type="entry name" value="Glutaredoxin"/>
    <property type="match status" value="1"/>
</dbReference>
<accession>A0A455TA26</accession>
<comment type="catalytic activity">
    <reaction evidence="13">
        <text>a quinone + NADH + 5 H(+)(in) = a quinol + NAD(+) + 4 H(+)(out)</text>
        <dbReference type="Rhea" id="RHEA:57888"/>
        <dbReference type="ChEBI" id="CHEBI:15378"/>
        <dbReference type="ChEBI" id="CHEBI:24646"/>
        <dbReference type="ChEBI" id="CHEBI:57540"/>
        <dbReference type="ChEBI" id="CHEBI:57945"/>
        <dbReference type="ChEBI" id="CHEBI:132124"/>
    </reaction>
</comment>
<dbReference type="InterPro" id="IPR042128">
    <property type="entry name" value="NuoE_dom"/>
</dbReference>
<reference evidence="15 16" key="1">
    <citation type="journal article" date="2019" name="Proc. Natl. Acad. Sci. U.S.A.">
        <title>Exaggeration and cooption of innate immunity for social defense.</title>
        <authorList>
            <person name="Kutsukake M."/>
            <person name="Moriyama M."/>
            <person name="Shigenobu S."/>
            <person name="Meng X.-Y."/>
            <person name="Nikoh N."/>
            <person name="Noda C."/>
            <person name="Kobayashi S."/>
            <person name="Fukatsu T."/>
        </authorList>
    </citation>
    <scope>NUCLEOTIDE SEQUENCE [LARGE SCALE GENOMIC DNA]</scope>
    <source>
        <strain evidence="15 16">Nmo</strain>
    </source>
</reference>
<evidence type="ECO:0000256" key="10">
    <source>
        <dbReference type="ARBA" id="ARBA00031580"/>
    </source>
</evidence>
<dbReference type="PROSITE" id="PS01099">
    <property type="entry name" value="COMPLEX1_24K"/>
    <property type="match status" value="1"/>
</dbReference>
<evidence type="ECO:0000256" key="3">
    <source>
        <dbReference type="ARBA" id="ARBA00022714"/>
    </source>
</evidence>
<evidence type="ECO:0000256" key="9">
    <source>
        <dbReference type="ARBA" id="ARBA00026021"/>
    </source>
</evidence>
<proteinExistence type="inferred from homology"/>
<comment type="cofactor">
    <cofactor evidence="12">
        <name>[2Fe-2S] cluster</name>
        <dbReference type="ChEBI" id="CHEBI:190135"/>
    </cofactor>
</comment>
<evidence type="ECO:0000256" key="2">
    <source>
        <dbReference type="ARBA" id="ARBA00019898"/>
    </source>
</evidence>
<gene>
    <name evidence="15" type="primary">nuoE</name>
    <name evidence="15" type="ORF">BUCNMO_125</name>
</gene>
<evidence type="ECO:0000256" key="7">
    <source>
        <dbReference type="ARBA" id="ARBA00023014"/>
    </source>
</evidence>
<dbReference type="PANTHER" id="PTHR10371">
    <property type="entry name" value="NADH DEHYDROGENASE UBIQUINONE FLAVOPROTEIN 2, MITOCHONDRIAL"/>
    <property type="match status" value="1"/>
</dbReference>
<organism evidence="15 16">
    <name type="scientific">Buchnera aphidicola</name>
    <name type="common">Nipponaphis monzeni</name>
    <dbReference type="NCBI Taxonomy" id="2495405"/>
    <lineage>
        <taxon>Bacteria</taxon>
        <taxon>Pseudomonadati</taxon>
        <taxon>Pseudomonadota</taxon>
        <taxon>Gammaproteobacteria</taxon>
        <taxon>Enterobacterales</taxon>
        <taxon>Erwiniaceae</taxon>
        <taxon>Buchnera</taxon>
    </lineage>
</organism>
<feature type="binding site" evidence="14">
    <location>
        <position position="121"/>
    </location>
    <ligand>
        <name>[2Fe-2S] cluster</name>
        <dbReference type="ChEBI" id="CHEBI:190135"/>
    </ligand>
</feature>
<evidence type="ECO:0000256" key="11">
    <source>
        <dbReference type="ARBA" id="ARBA00032788"/>
    </source>
</evidence>
<dbReference type="Pfam" id="PF01257">
    <property type="entry name" value="2Fe-2S_thioredx"/>
    <property type="match status" value="1"/>
</dbReference>
<dbReference type="NCBIfam" id="TIGR01958">
    <property type="entry name" value="nuoE_fam"/>
    <property type="match status" value="1"/>
</dbReference>
<dbReference type="GO" id="GO:0048038">
    <property type="term" value="F:quinone binding"/>
    <property type="evidence" value="ECO:0007669"/>
    <property type="project" value="UniProtKB-KW"/>
</dbReference>
<dbReference type="OrthoDB" id="9807941at2"/>
<evidence type="ECO:0000313" key="15">
    <source>
        <dbReference type="EMBL" id="BBI01140.1"/>
    </source>
</evidence>
<dbReference type="GO" id="GO:0003954">
    <property type="term" value="F:NADH dehydrogenase activity"/>
    <property type="evidence" value="ECO:0007669"/>
    <property type="project" value="TreeGrafter"/>
</dbReference>
<evidence type="ECO:0000256" key="14">
    <source>
        <dbReference type="PIRSR" id="PIRSR000216-1"/>
    </source>
</evidence>